<feature type="region of interest" description="Disordered" evidence="4">
    <location>
        <begin position="712"/>
        <end position="737"/>
    </location>
</feature>
<dbReference type="EnsemblPlants" id="OBART04G24050.1">
    <property type="protein sequence ID" value="OBART04G24050.1"/>
    <property type="gene ID" value="OBART04G24050"/>
</dbReference>
<feature type="region of interest" description="Disordered" evidence="4">
    <location>
        <begin position="630"/>
        <end position="650"/>
    </location>
</feature>
<dbReference type="eggNOG" id="ENOG502QU4N">
    <property type="taxonomic scope" value="Eukaryota"/>
</dbReference>
<evidence type="ECO:0000256" key="4">
    <source>
        <dbReference type="SAM" id="MobiDB-lite"/>
    </source>
</evidence>
<dbReference type="PROSITE" id="PS51514">
    <property type="entry name" value="BRX"/>
    <property type="match status" value="4"/>
</dbReference>
<dbReference type="Pfam" id="PF13713">
    <property type="entry name" value="BRX_N"/>
    <property type="match status" value="1"/>
</dbReference>
<dbReference type="HOGENOM" id="CLU_350716_0_0_1"/>
<feature type="domain" description="BRX" evidence="5">
    <location>
        <begin position="748"/>
        <end position="803"/>
    </location>
</feature>
<dbReference type="GO" id="GO:0005634">
    <property type="term" value="C:nucleus"/>
    <property type="evidence" value="ECO:0007669"/>
    <property type="project" value="UniProtKB-SubCell"/>
</dbReference>
<organism evidence="6">
    <name type="scientific">Oryza barthii</name>
    <dbReference type="NCBI Taxonomy" id="65489"/>
    <lineage>
        <taxon>Eukaryota</taxon>
        <taxon>Viridiplantae</taxon>
        <taxon>Streptophyta</taxon>
        <taxon>Embryophyta</taxon>
        <taxon>Tracheophyta</taxon>
        <taxon>Spermatophyta</taxon>
        <taxon>Magnoliopsida</taxon>
        <taxon>Liliopsida</taxon>
        <taxon>Poales</taxon>
        <taxon>Poaceae</taxon>
        <taxon>BOP clade</taxon>
        <taxon>Oryzoideae</taxon>
        <taxon>Oryzeae</taxon>
        <taxon>Oryzinae</taxon>
        <taxon>Oryza</taxon>
    </lineage>
</organism>
<feature type="domain" description="BRX" evidence="5">
    <location>
        <begin position="547"/>
        <end position="602"/>
    </location>
</feature>
<comment type="subcellular location">
    <subcellularLocation>
        <location evidence="1">Nucleus</location>
    </subcellularLocation>
</comment>
<dbReference type="Pfam" id="PF08381">
    <property type="entry name" value="BRX"/>
    <property type="match status" value="4"/>
</dbReference>
<comment type="similarity">
    <text evidence="2">Belongs to the BRX family.</text>
</comment>
<proteinExistence type="inferred from homology"/>
<evidence type="ECO:0000313" key="6">
    <source>
        <dbReference type="EnsemblPlants" id="OBART04G24050.1"/>
    </source>
</evidence>
<dbReference type="STRING" id="65489.A0A0D3FZS0"/>
<dbReference type="PANTHER" id="PTHR46058:SF11">
    <property type="entry name" value="BRX DOMAIN-CONTAINING PROTEIN"/>
    <property type="match status" value="1"/>
</dbReference>
<evidence type="ECO:0000256" key="1">
    <source>
        <dbReference type="ARBA" id="ARBA00004123"/>
    </source>
</evidence>
<dbReference type="AlphaFoldDB" id="A0A0D3FZS0"/>
<dbReference type="Proteomes" id="UP000026960">
    <property type="component" value="Chromosome 4"/>
</dbReference>
<evidence type="ECO:0000313" key="7">
    <source>
        <dbReference type="Proteomes" id="UP000026960"/>
    </source>
</evidence>
<keyword evidence="3" id="KW-0539">Nucleus</keyword>
<feature type="region of interest" description="Disordered" evidence="4">
    <location>
        <begin position="266"/>
        <end position="286"/>
    </location>
</feature>
<accession>A0A0D3FZS0</accession>
<evidence type="ECO:0000256" key="2">
    <source>
        <dbReference type="ARBA" id="ARBA00009057"/>
    </source>
</evidence>
<dbReference type="InterPro" id="IPR013591">
    <property type="entry name" value="Brevis_radix_dom"/>
</dbReference>
<dbReference type="InterPro" id="IPR027988">
    <property type="entry name" value="BRX_N"/>
</dbReference>
<feature type="domain" description="BRX" evidence="5">
    <location>
        <begin position="183"/>
        <end position="238"/>
    </location>
</feature>
<name>A0A0D3FZS0_9ORYZ</name>
<reference evidence="6" key="2">
    <citation type="submission" date="2015-03" db="UniProtKB">
        <authorList>
            <consortium name="EnsemblPlants"/>
        </authorList>
    </citation>
    <scope>IDENTIFICATION</scope>
</reference>
<feature type="region of interest" description="Disordered" evidence="4">
    <location>
        <begin position="348"/>
        <end position="375"/>
    </location>
</feature>
<sequence length="803" mass="87790">MAWHVWSKCSIHKEREADRERGSEKMLACIACSSKEGGEDGSRGAATPHGRDAVKSLTSQLKDMVLKFSGSNKHQHYKAATAGSPSFRSRSYRRPYPGFIDDSAFMTTTRPGGEAYMYTRAAPPPPVRAASTSMATWDMTRSKCNRGWQQDAGRSPGGTTWIQSIEEEAGADDVTVVEDAVPREWTAQVEPGVQITFVTLPGGGNDLKRIRFSREIFNKWEAQRWWGENYDRIVELYNVQTFSGRQQGVSTPTSSVDDSVLRESSFCSRGGSTRESPVVTPATSSSLAKEPIARSMSCKAMAASASNYAAAAASTRAACYPSAAVPDPSDHVWAHHFNMLNSAAAGPSAAGGGVPSLYDPSRGTTSSRDEASVSISNASDMEATEWIEQDEPGVCLTIRELGDGTRELRRIRFSRERFGEDRAKLKDMVLKFSGSNKHQHYKAATAGSPSFRSRSYRRPYPGFIDDSAFMTTTRPGGEAYMYTRAAPPPPVRAASTSMATWDMTRSKCNRGWQQDAGRSPGGTTWIQSIEEEAGADDVTVVEDAVPREWTAQVEPGVQITFVTLPGGGNDLKRIRFSREIFNKWEAQRWWGENYDRIVELYNVQTFSGRQQGVSTPTSSVDDSVLRESSFCSRGGSTRESPVVTPATSSSLAKEPIARSMSCKAMAASASNYAAAAASTRAACYPSAAVPDPSDHVWAHHFNMLNSAAAGPSAAGGGVPSLYDPSRGTTSSRDEASVSISNASDMEATEWIEQDEPGVCLTIRELGDGTRELRRIRFSRERFGEDRAKVWWEHNRDRIQAQYL</sequence>
<evidence type="ECO:0000259" key="5">
    <source>
        <dbReference type="PROSITE" id="PS51514"/>
    </source>
</evidence>
<protein>
    <recommendedName>
        <fullName evidence="5">BRX domain-containing protein</fullName>
    </recommendedName>
</protein>
<dbReference type="PANTHER" id="PTHR46058">
    <property type="entry name" value="PROTEIN BREVIS RADIX-LIKE 1"/>
    <property type="match status" value="1"/>
</dbReference>
<dbReference type="PaxDb" id="65489-OBART04G24050.1"/>
<feature type="domain" description="BRX" evidence="5">
    <location>
        <begin position="384"/>
        <end position="442"/>
    </location>
</feature>
<dbReference type="Gramene" id="OBART04G24050.1">
    <property type="protein sequence ID" value="OBART04G24050.1"/>
    <property type="gene ID" value="OBART04G24050"/>
</dbReference>
<dbReference type="InterPro" id="IPR044532">
    <property type="entry name" value="BRX-like"/>
</dbReference>
<keyword evidence="7" id="KW-1185">Reference proteome</keyword>
<reference evidence="6" key="1">
    <citation type="journal article" date="2009" name="Rice">
        <title>De Novo Next Generation Sequencing of Plant Genomes.</title>
        <authorList>
            <person name="Rounsley S."/>
            <person name="Marri P.R."/>
            <person name="Yu Y."/>
            <person name="He R."/>
            <person name="Sisneros N."/>
            <person name="Goicoechea J.L."/>
            <person name="Lee S.J."/>
            <person name="Angelova A."/>
            <person name="Kudrna D."/>
            <person name="Luo M."/>
            <person name="Affourtit J."/>
            <person name="Desany B."/>
            <person name="Knight J."/>
            <person name="Niazi F."/>
            <person name="Egholm M."/>
            <person name="Wing R.A."/>
        </authorList>
    </citation>
    <scope>NUCLEOTIDE SEQUENCE [LARGE SCALE GENOMIC DNA]</scope>
    <source>
        <strain evidence="6">cv. IRGC 105608</strain>
    </source>
</reference>
<evidence type="ECO:0000256" key="3">
    <source>
        <dbReference type="ARBA" id="ARBA00023242"/>
    </source>
</evidence>